<dbReference type="Proteomes" id="UP000343317">
    <property type="component" value="Unassembled WGS sequence"/>
</dbReference>
<gene>
    <name evidence="2" type="ORF">PHO31112_00429</name>
</gene>
<sequence>MPRISAGNNVVAYDSQTDVQFISMRRVDSQGNLTSLDRVVNRPVAVVSARPRPSAPPLPRGDFRADFTGPRSAGGIASPDAARAAHLWSFDMPAQTDGAPDVPPPYSATQTGGAWGAPPPYSASHIAPHQALPSAPLSDSPPAYSPPSLEWYLRHGYPSSAV</sequence>
<reference evidence="2 3" key="1">
    <citation type="submission" date="2019-08" db="EMBL/GenBank/DDBJ databases">
        <authorList>
            <person name="Peeters C."/>
        </authorList>
    </citation>
    <scope>NUCLEOTIDE SEQUENCE [LARGE SCALE GENOMIC DNA]</scope>
    <source>
        <strain evidence="2 3">LMG 31112</strain>
    </source>
</reference>
<feature type="region of interest" description="Disordered" evidence="1">
    <location>
        <begin position="48"/>
        <end position="143"/>
    </location>
</feature>
<evidence type="ECO:0000313" key="2">
    <source>
        <dbReference type="EMBL" id="VVD67432.1"/>
    </source>
</evidence>
<proteinExistence type="predicted"/>
<dbReference type="EMBL" id="CABPSM010000001">
    <property type="protein sequence ID" value="VVD67432.1"/>
    <property type="molecule type" value="Genomic_DNA"/>
</dbReference>
<evidence type="ECO:0000256" key="1">
    <source>
        <dbReference type="SAM" id="MobiDB-lite"/>
    </source>
</evidence>
<keyword evidence="3" id="KW-1185">Reference proteome</keyword>
<dbReference type="AlphaFoldDB" id="A0A5E4RYE7"/>
<feature type="compositionally biased region" description="Low complexity" evidence="1">
    <location>
        <begin position="131"/>
        <end position="143"/>
    </location>
</feature>
<organism evidence="2 3">
    <name type="scientific">Pandoraea horticolens</name>
    <dbReference type="NCBI Taxonomy" id="2508298"/>
    <lineage>
        <taxon>Bacteria</taxon>
        <taxon>Pseudomonadati</taxon>
        <taxon>Pseudomonadota</taxon>
        <taxon>Betaproteobacteria</taxon>
        <taxon>Burkholderiales</taxon>
        <taxon>Burkholderiaceae</taxon>
        <taxon>Pandoraea</taxon>
    </lineage>
</organism>
<accession>A0A5E4RYE7</accession>
<evidence type="ECO:0000313" key="3">
    <source>
        <dbReference type="Proteomes" id="UP000343317"/>
    </source>
</evidence>
<protein>
    <submittedName>
        <fullName evidence="2">Uncharacterized protein</fullName>
    </submittedName>
</protein>
<name>A0A5E4RYE7_9BURK</name>